<comment type="caution">
    <text evidence="2">The sequence shown here is derived from an EMBL/GenBank/DDBJ whole genome shotgun (WGS) entry which is preliminary data.</text>
</comment>
<keyword evidence="3" id="KW-1185">Reference proteome</keyword>
<keyword evidence="1" id="KW-0472">Membrane</keyword>
<evidence type="ECO:0000256" key="1">
    <source>
        <dbReference type="SAM" id="Phobius"/>
    </source>
</evidence>
<protein>
    <submittedName>
        <fullName evidence="2">Uncharacterized protein</fullName>
    </submittedName>
</protein>
<accession>A0ABP9X850</accession>
<dbReference type="Proteomes" id="UP001428290">
    <property type="component" value="Unassembled WGS sequence"/>
</dbReference>
<dbReference type="RefSeq" id="WP_345724323.1">
    <property type="nucleotide sequence ID" value="NZ_BAABRU010000022.1"/>
</dbReference>
<evidence type="ECO:0000313" key="3">
    <source>
        <dbReference type="Proteomes" id="UP001428290"/>
    </source>
</evidence>
<sequence length="140" mass="16126">MKPTFYRQEALEVYLKQQTMINPLSIDESRPRYWLWLLICGLGFGLSWLLLQPQPQQPNTSASIINQQQIRYQTKQPVIIAQTMTVYVNQISVSATVVQIIPNQNETTVVLQLTTFIQPNDQLVIYEDSQTLGSLLINSW</sequence>
<organism evidence="2 3">
    <name type="scientific">Herpetosiphon gulosus</name>
    <dbReference type="NCBI Taxonomy" id="1973496"/>
    <lineage>
        <taxon>Bacteria</taxon>
        <taxon>Bacillati</taxon>
        <taxon>Chloroflexota</taxon>
        <taxon>Chloroflexia</taxon>
        <taxon>Herpetosiphonales</taxon>
        <taxon>Herpetosiphonaceae</taxon>
        <taxon>Herpetosiphon</taxon>
    </lineage>
</organism>
<gene>
    <name evidence="2" type="ORF">Hgul01_04548</name>
</gene>
<dbReference type="EMBL" id="BAABRU010000022">
    <property type="protein sequence ID" value="GAA5530725.1"/>
    <property type="molecule type" value="Genomic_DNA"/>
</dbReference>
<keyword evidence="1" id="KW-1133">Transmembrane helix</keyword>
<reference evidence="2 3" key="1">
    <citation type="submission" date="2024-02" db="EMBL/GenBank/DDBJ databases">
        <title>Herpetosiphon gulosus NBRC 112829.</title>
        <authorList>
            <person name="Ichikawa N."/>
            <person name="Katano-Makiyama Y."/>
            <person name="Hidaka K."/>
        </authorList>
    </citation>
    <scope>NUCLEOTIDE SEQUENCE [LARGE SCALE GENOMIC DNA]</scope>
    <source>
        <strain evidence="2 3">NBRC 112829</strain>
    </source>
</reference>
<evidence type="ECO:0000313" key="2">
    <source>
        <dbReference type="EMBL" id="GAA5530725.1"/>
    </source>
</evidence>
<feature type="transmembrane region" description="Helical" evidence="1">
    <location>
        <begin position="33"/>
        <end position="51"/>
    </location>
</feature>
<name>A0ABP9X850_9CHLR</name>
<keyword evidence="1" id="KW-0812">Transmembrane</keyword>
<proteinExistence type="predicted"/>